<reference evidence="2" key="1">
    <citation type="submission" date="2018-10" db="EMBL/GenBank/DDBJ databases">
        <title>Effector identification in a new, highly contiguous assembly of the strawberry crown rot pathogen Phytophthora cactorum.</title>
        <authorList>
            <person name="Armitage A.D."/>
            <person name="Nellist C.F."/>
            <person name="Bates H."/>
            <person name="Vickerstaff R.J."/>
            <person name="Harrison R.J."/>
        </authorList>
    </citation>
    <scope>NUCLEOTIDE SEQUENCE</scope>
    <source>
        <strain evidence="2">4040</strain>
    </source>
</reference>
<name>A0A8T1E5K2_9STRA</name>
<evidence type="ECO:0000256" key="1">
    <source>
        <dbReference type="SAM" id="MobiDB-lite"/>
    </source>
</evidence>
<dbReference type="EMBL" id="RCMK01000087">
    <property type="protein sequence ID" value="KAG2949591.1"/>
    <property type="molecule type" value="Genomic_DNA"/>
</dbReference>
<organism evidence="2 3">
    <name type="scientific">Phytophthora cactorum</name>
    <dbReference type="NCBI Taxonomy" id="29920"/>
    <lineage>
        <taxon>Eukaryota</taxon>
        <taxon>Sar</taxon>
        <taxon>Stramenopiles</taxon>
        <taxon>Oomycota</taxon>
        <taxon>Peronosporomycetes</taxon>
        <taxon>Peronosporales</taxon>
        <taxon>Peronosporaceae</taxon>
        <taxon>Phytophthora</taxon>
    </lineage>
</organism>
<dbReference type="AlphaFoldDB" id="A0A8T1E5K2"/>
<feature type="region of interest" description="Disordered" evidence="1">
    <location>
        <begin position="1"/>
        <end position="41"/>
    </location>
</feature>
<feature type="region of interest" description="Disordered" evidence="1">
    <location>
        <begin position="81"/>
        <end position="107"/>
    </location>
</feature>
<evidence type="ECO:0000313" key="2">
    <source>
        <dbReference type="EMBL" id="KAG2949591.1"/>
    </source>
</evidence>
<dbReference type="Proteomes" id="UP000736787">
    <property type="component" value="Unassembled WGS sequence"/>
</dbReference>
<evidence type="ECO:0000313" key="3">
    <source>
        <dbReference type="Proteomes" id="UP000736787"/>
    </source>
</evidence>
<protein>
    <submittedName>
        <fullName evidence="2">Uncharacterized protein</fullName>
    </submittedName>
</protein>
<dbReference type="VEuPathDB" id="FungiDB:PC110_g11073"/>
<accession>A0A8T1E5K2</accession>
<gene>
    <name evidence="2" type="ORF">PC117_g5133</name>
</gene>
<proteinExistence type="predicted"/>
<comment type="caution">
    <text evidence="2">The sequence shown here is derived from an EMBL/GenBank/DDBJ whole genome shotgun (WGS) entry which is preliminary data.</text>
</comment>
<sequence length="281" mass="30996">MTRQQAKNRAEGKSKRTVTGDASRASVNEPSPAVPAGSLSTDAELLSLDSWSTRRCHDTSDGPTDEWQSEQDELLPGNCTITVDDASDGPAGDLQPEHDESSPSPSAFDVDQVAVQEECRHRIAVAQDEEARWRNIKAVLVGETEKYSYHEAKDAWKWADKLVVTGDATFYYTRSNHRRGKDAGWSRLWWPKSSGAKTPTKYRVSCLARGSCGIEYYLSTADQVTNHHQGAPRNPCGLLDPSAPISTVHMIARRHSSVDHTRPDSRLTVSIWMGHGAPDPD</sequence>